<sequence length="281" mass="33239">MAVNDPDRLELKLGKTTERQNIWLWLYLHEYRGANFEEETCNGLTMRETLATFIESSNSPPVAEIKKAMDRFLAPDENLKWITGDERQAKWLSFRVIEMTQLPSLVNPPKLTNRSRIIGTIDLWDVSLSQKVEALSELSHDWEQHRSKDSHFKWFEDEKEEIERCRFAWEWLQKNKSISQPGPPRFESYRDLLMFFDSSNLRELERKSIAKSIRQRWGRQSYLEKLGDRKQYNFILSNKIIEMLDALADANDLKRPQALEMLIEAEAKLGTHLPKKLQLRK</sequence>
<reference evidence="1 2" key="1">
    <citation type="submission" date="2023-11" db="EMBL/GenBank/DDBJ databases">
        <title>Complete genome of Pseudomonas benzenivorans BA3361.</title>
        <authorList>
            <person name="Shin S.Y."/>
            <person name="Song J."/>
            <person name="Kang H."/>
        </authorList>
    </citation>
    <scope>NUCLEOTIDE SEQUENCE [LARGE SCALE GENOMIC DNA]</scope>
    <source>
        <strain evidence="1 2">HNIBRBA3361</strain>
    </source>
</reference>
<organism evidence="1 2">
    <name type="scientific">Pseudomonas benzenivorans</name>
    <dbReference type="NCBI Taxonomy" id="556533"/>
    <lineage>
        <taxon>Bacteria</taxon>
        <taxon>Pseudomonadati</taxon>
        <taxon>Pseudomonadota</taxon>
        <taxon>Gammaproteobacteria</taxon>
        <taxon>Pseudomonadales</taxon>
        <taxon>Pseudomonadaceae</taxon>
        <taxon>Pseudomonas</taxon>
    </lineage>
</organism>
<name>A0ABZ0PQI2_9PSED</name>
<accession>A0ABZ0PQI2</accession>
<dbReference type="RefSeq" id="WP_318641779.1">
    <property type="nucleotide sequence ID" value="NZ_CP137892.1"/>
</dbReference>
<gene>
    <name evidence="1" type="ORF">SBP02_11510</name>
</gene>
<protein>
    <submittedName>
        <fullName evidence="1">Uncharacterized protein</fullName>
    </submittedName>
</protein>
<dbReference type="Proteomes" id="UP001305928">
    <property type="component" value="Chromosome"/>
</dbReference>
<keyword evidence="2" id="KW-1185">Reference proteome</keyword>
<evidence type="ECO:0000313" key="1">
    <source>
        <dbReference type="EMBL" id="WPC03413.1"/>
    </source>
</evidence>
<proteinExistence type="predicted"/>
<dbReference type="EMBL" id="CP137892">
    <property type="protein sequence ID" value="WPC03413.1"/>
    <property type="molecule type" value="Genomic_DNA"/>
</dbReference>
<evidence type="ECO:0000313" key="2">
    <source>
        <dbReference type="Proteomes" id="UP001305928"/>
    </source>
</evidence>